<gene>
    <name evidence="13" type="ORF">NDU88_000644</name>
</gene>
<keyword evidence="9" id="KW-0325">Glycoprotein</keyword>
<keyword evidence="5" id="KW-1133">Transmembrane helix</keyword>
<evidence type="ECO:0000259" key="12">
    <source>
        <dbReference type="Pfam" id="PF01094"/>
    </source>
</evidence>
<evidence type="ECO:0000256" key="2">
    <source>
        <dbReference type="ARBA" id="ARBA00022475"/>
    </source>
</evidence>
<dbReference type="AlphaFoldDB" id="A0AAV7KW68"/>
<keyword evidence="6" id="KW-0297">G-protein coupled receptor</keyword>
<protein>
    <recommendedName>
        <fullName evidence="12">Receptor ligand binding region domain-containing protein</fullName>
    </recommendedName>
</protein>
<keyword evidence="8" id="KW-0675">Receptor</keyword>
<feature type="domain" description="Receptor ligand binding region" evidence="12">
    <location>
        <begin position="124"/>
        <end position="529"/>
    </location>
</feature>
<dbReference type="PANTHER" id="PTHR24061">
    <property type="entry name" value="CALCIUM-SENSING RECEPTOR-RELATED"/>
    <property type="match status" value="1"/>
</dbReference>
<dbReference type="SUPFAM" id="SSF53822">
    <property type="entry name" value="Periplasmic binding protein-like I"/>
    <property type="match status" value="1"/>
</dbReference>
<evidence type="ECO:0000256" key="10">
    <source>
        <dbReference type="ARBA" id="ARBA00023224"/>
    </source>
</evidence>
<keyword evidence="3" id="KW-0812">Transmembrane</keyword>
<sequence>MFSTSSSAALLTGKMPQHVQRPREREPHTCHLIKHAELIKEQSKENANNESGAVLPGVPEDQPAQRKFCQAAGGFVSVLRHTENIHNLLWPIIAREEHPPFSKETTGHKAVHRSFSVTMYSWVQAMVFAINEINEEQNLLPKISLGFLIYDTCLSARKAIEETLQMLTGQEKSIPNYLCKRHSPLTAVIGESSSTVSISIARLLGLHRYPQVSYFSTSSLLSDKIKYPSFFRTIPSDDIQARGLAQLVVHFGWTWVGLLYNEDDYGLLGSQILKAEFLKYNVCIAFHESIPLEPSRVRISLIAETVMRSRVNVIIAFCTAPYLILVMRALARHNITIKVWVASEGWSTSTRFSHMEFVNTMGDTIGLAVHEGSIPGFKDFLLKVHPENSLGDIFVKPFWERVFGCHWPIPESNLTRKAEELGEDFTVCTGEEKLERFKDKNQDEPDMRICYIIYNAVYAVAHALRSMHFCEPGQGPFIGNSCAKVSSFKPWQLLHYMKRVHFQNKNGEKVSFDTHGNQPALYDVINWQRGSDGAIQFIKTGLFNTVAPYGKELYVNDSALLWTKQGATGLPFGFHLELRELVTFDAASFLGICPSDGVGPLIVN</sequence>
<dbReference type="Gene3D" id="3.40.50.2300">
    <property type="match status" value="2"/>
</dbReference>
<dbReference type="PANTHER" id="PTHR24061:SF585">
    <property type="entry name" value="EXTRACELLULAR CALCIUM-SENSING RECEPTOR"/>
    <property type="match status" value="1"/>
</dbReference>
<feature type="region of interest" description="Disordered" evidence="11">
    <location>
        <begin position="1"/>
        <end position="26"/>
    </location>
</feature>
<comment type="caution">
    <text evidence="13">The sequence shown here is derived from an EMBL/GenBank/DDBJ whole genome shotgun (WGS) entry which is preliminary data.</text>
</comment>
<dbReference type="PRINTS" id="PR00248">
    <property type="entry name" value="GPCRMGR"/>
</dbReference>
<dbReference type="EMBL" id="JANPWB010000016">
    <property type="protein sequence ID" value="KAJ1080443.1"/>
    <property type="molecule type" value="Genomic_DNA"/>
</dbReference>
<reference evidence="13" key="1">
    <citation type="journal article" date="2022" name="bioRxiv">
        <title>Sequencing and chromosome-scale assembly of the giantPleurodeles waltlgenome.</title>
        <authorList>
            <person name="Brown T."/>
            <person name="Elewa A."/>
            <person name="Iarovenko S."/>
            <person name="Subramanian E."/>
            <person name="Araus A.J."/>
            <person name="Petzold A."/>
            <person name="Susuki M."/>
            <person name="Suzuki K.-i.T."/>
            <person name="Hayashi T."/>
            <person name="Toyoda A."/>
            <person name="Oliveira C."/>
            <person name="Osipova E."/>
            <person name="Leigh N.D."/>
            <person name="Simon A."/>
            <person name="Yun M.H."/>
        </authorList>
    </citation>
    <scope>NUCLEOTIDE SEQUENCE</scope>
    <source>
        <strain evidence="13">20211129_DDA</strain>
        <tissue evidence="13">Liver</tissue>
    </source>
</reference>
<dbReference type="InterPro" id="IPR000068">
    <property type="entry name" value="GPCR_3_Ca_sens_rcpt-rel"/>
</dbReference>
<evidence type="ECO:0000256" key="9">
    <source>
        <dbReference type="ARBA" id="ARBA00023180"/>
    </source>
</evidence>
<name>A0AAV7KW68_PLEWA</name>
<keyword evidence="4" id="KW-0732">Signal</keyword>
<evidence type="ECO:0000256" key="11">
    <source>
        <dbReference type="SAM" id="MobiDB-lite"/>
    </source>
</evidence>
<evidence type="ECO:0000256" key="8">
    <source>
        <dbReference type="ARBA" id="ARBA00023170"/>
    </source>
</evidence>
<dbReference type="Proteomes" id="UP001066276">
    <property type="component" value="Chromosome 12"/>
</dbReference>
<evidence type="ECO:0000256" key="3">
    <source>
        <dbReference type="ARBA" id="ARBA00022692"/>
    </source>
</evidence>
<keyword evidence="7" id="KW-0472">Membrane</keyword>
<evidence type="ECO:0000256" key="1">
    <source>
        <dbReference type="ARBA" id="ARBA00004651"/>
    </source>
</evidence>
<evidence type="ECO:0000256" key="4">
    <source>
        <dbReference type="ARBA" id="ARBA00022729"/>
    </source>
</evidence>
<dbReference type="InterPro" id="IPR001828">
    <property type="entry name" value="ANF_lig-bd_rcpt"/>
</dbReference>
<evidence type="ECO:0000313" key="14">
    <source>
        <dbReference type="Proteomes" id="UP001066276"/>
    </source>
</evidence>
<dbReference type="InterPro" id="IPR028082">
    <property type="entry name" value="Peripla_BP_I"/>
</dbReference>
<dbReference type="GO" id="GO:0004930">
    <property type="term" value="F:G protein-coupled receptor activity"/>
    <property type="evidence" value="ECO:0007669"/>
    <property type="project" value="UniProtKB-KW"/>
</dbReference>
<keyword evidence="10" id="KW-0807">Transducer</keyword>
<organism evidence="13 14">
    <name type="scientific">Pleurodeles waltl</name>
    <name type="common">Iberian ribbed newt</name>
    <dbReference type="NCBI Taxonomy" id="8319"/>
    <lineage>
        <taxon>Eukaryota</taxon>
        <taxon>Metazoa</taxon>
        <taxon>Chordata</taxon>
        <taxon>Craniata</taxon>
        <taxon>Vertebrata</taxon>
        <taxon>Euteleostomi</taxon>
        <taxon>Amphibia</taxon>
        <taxon>Batrachia</taxon>
        <taxon>Caudata</taxon>
        <taxon>Salamandroidea</taxon>
        <taxon>Salamandridae</taxon>
        <taxon>Pleurodelinae</taxon>
        <taxon>Pleurodeles</taxon>
    </lineage>
</organism>
<comment type="subcellular location">
    <subcellularLocation>
        <location evidence="1">Cell membrane</location>
        <topology evidence="1">Multi-pass membrane protein</topology>
    </subcellularLocation>
</comment>
<evidence type="ECO:0000256" key="6">
    <source>
        <dbReference type="ARBA" id="ARBA00023040"/>
    </source>
</evidence>
<evidence type="ECO:0000313" key="13">
    <source>
        <dbReference type="EMBL" id="KAJ1080443.1"/>
    </source>
</evidence>
<dbReference type="Pfam" id="PF01094">
    <property type="entry name" value="ANF_receptor"/>
    <property type="match status" value="1"/>
</dbReference>
<dbReference type="GO" id="GO:0005886">
    <property type="term" value="C:plasma membrane"/>
    <property type="evidence" value="ECO:0007669"/>
    <property type="project" value="UniProtKB-SubCell"/>
</dbReference>
<accession>A0AAV7KW68</accession>
<evidence type="ECO:0000256" key="7">
    <source>
        <dbReference type="ARBA" id="ARBA00023136"/>
    </source>
</evidence>
<dbReference type="FunFam" id="3.40.50.2300:FF:000016">
    <property type="entry name" value="Taste 1 receptor member 2"/>
    <property type="match status" value="1"/>
</dbReference>
<keyword evidence="14" id="KW-1185">Reference proteome</keyword>
<dbReference type="InterPro" id="IPR000337">
    <property type="entry name" value="GPCR_3"/>
</dbReference>
<proteinExistence type="predicted"/>
<evidence type="ECO:0000256" key="5">
    <source>
        <dbReference type="ARBA" id="ARBA00022989"/>
    </source>
</evidence>
<dbReference type="PRINTS" id="PR00592">
    <property type="entry name" value="CASENSINGR"/>
</dbReference>
<keyword evidence="2" id="KW-1003">Cell membrane</keyword>